<dbReference type="InterPro" id="IPR001079">
    <property type="entry name" value="Galectin_CRD"/>
</dbReference>
<protein>
    <recommendedName>
        <fullName evidence="2">Galectin</fullName>
    </recommendedName>
</protein>
<sequence length="346" mass="39079">MSEYIARCGVNVNDYVSPWTVERSRRLLVETPRRTGKQRPTSVIKIGGVIGFASANNRYSNEQDVMPIESLLEKKYKQDATGIHDVVGREYTPTTPTRPHASIRDSPLLNSFLVTVESRETVNTATFLPFLGTDRLQWGHNSSTCHACCAGNRTPLLREHVYGSCLRDCDPNILIDMPDDNEASWSPPPPPAYSSAPPTLPIPQFAREVFNVSAPAELPMDGFNYGNRIRVVVQPLLTDEGGFAVNLKDEDDNILLHFNPRLTEEAVVFNTYDEDGWQYEERPTFPFPFQALRVYTIDFTSTGRNTVVIYLNGQFLHEFRERQLPFDDASSVEIKGDVRIHSIHMA</sequence>
<evidence type="ECO:0000256" key="2">
    <source>
        <dbReference type="RuleBase" id="RU102079"/>
    </source>
</evidence>
<dbReference type="Gene3D" id="2.60.120.200">
    <property type="match status" value="1"/>
</dbReference>
<gene>
    <name evidence="4" type="primary">Acey_s0009.g784</name>
    <name evidence="4" type="ORF">Y032_0009g784</name>
</gene>
<dbReference type="Proteomes" id="UP000024635">
    <property type="component" value="Unassembled WGS sequence"/>
</dbReference>
<dbReference type="InterPro" id="IPR044156">
    <property type="entry name" value="Galectin-like"/>
</dbReference>
<evidence type="ECO:0000256" key="1">
    <source>
        <dbReference type="ARBA" id="ARBA00022734"/>
    </source>
</evidence>
<dbReference type="PROSITE" id="PS51304">
    <property type="entry name" value="GALECTIN"/>
    <property type="match status" value="1"/>
</dbReference>
<reference evidence="5" key="1">
    <citation type="journal article" date="2015" name="Nat. Genet.">
        <title>The genome and transcriptome of the zoonotic hookworm Ancylostoma ceylanicum identify infection-specific gene families.</title>
        <authorList>
            <person name="Schwarz E.M."/>
            <person name="Hu Y."/>
            <person name="Antoshechkin I."/>
            <person name="Miller M.M."/>
            <person name="Sternberg P.W."/>
            <person name="Aroian R.V."/>
        </authorList>
    </citation>
    <scope>NUCLEOTIDE SEQUENCE</scope>
    <source>
        <strain evidence="5">HY135</strain>
    </source>
</reference>
<evidence type="ECO:0000259" key="3">
    <source>
        <dbReference type="PROSITE" id="PS51304"/>
    </source>
</evidence>
<dbReference type="Pfam" id="PF00337">
    <property type="entry name" value="Gal-bind_lectin"/>
    <property type="match status" value="1"/>
</dbReference>
<name>A0A016VJW0_9BILA</name>
<dbReference type="SUPFAM" id="SSF49899">
    <property type="entry name" value="Concanavalin A-like lectins/glucanases"/>
    <property type="match status" value="1"/>
</dbReference>
<dbReference type="GO" id="GO:0016936">
    <property type="term" value="F:galactoside binding"/>
    <property type="evidence" value="ECO:0007669"/>
    <property type="project" value="TreeGrafter"/>
</dbReference>
<keyword evidence="1 2" id="KW-0430">Lectin</keyword>
<dbReference type="PANTHER" id="PTHR11346">
    <property type="entry name" value="GALECTIN"/>
    <property type="match status" value="1"/>
</dbReference>
<accession>A0A016VJW0</accession>
<dbReference type="SMART" id="SM00276">
    <property type="entry name" value="GLECT"/>
    <property type="match status" value="1"/>
</dbReference>
<feature type="domain" description="Galectin" evidence="3">
    <location>
        <begin position="215"/>
        <end position="346"/>
    </location>
</feature>
<organism evidence="4 5">
    <name type="scientific">Ancylostoma ceylanicum</name>
    <dbReference type="NCBI Taxonomy" id="53326"/>
    <lineage>
        <taxon>Eukaryota</taxon>
        <taxon>Metazoa</taxon>
        <taxon>Ecdysozoa</taxon>
        <taxon>Nematoda</taxon>
        <taxon>Chromadorea</taxon>
        <taxon>Rhabditida</taxon>
        <taxon>Rhabditina</taxon>
        <taxon>Rhabditomorpha</taxon>
        <taxon>Strongyloidea</taxon>
        <taxon>Ancylostomatidae</taxon>
        <taxon>Ancylostomatinae</taxon>
        <taxon>Ancylostoma</taxon>
    </lineage>
</organism>
<evidence type="ECO:0000313" key="4">
    <source>
        <dbReference type="EMBL" id="EYC27536.1"/>
    </source>
</evidence>
<dbReference type="GO" id="GO:0030246">
    <property type="term" value="F:carbohydrate binding"/>
    <property type="evidence" value="ECO:0007669"/>
    <property type="project" value="UniProtKB-UniRule"/>
</dbReference>
<dbReference type="EMBL" id="JARK01001345">
    <property type="protein sequence ID" value="EYC27536.1"/>
    <property type="molecule type" value="Genomic_DNA"/>
</dbReference>
<keyword evidence="5" id="KW-1185">Reference proteome</keyword>
<evidence type="ECO:0000313" key="5">
    <source>
        <dbReference type="Proteomes" id="UP000024635"/>
    </source>
</evidence>
<dbReference type="SMART" id="SM00908">
    <property type="entry name" value="Gal-bind_lectin"/>
    <property type="match status" value="1"/>
</dbReference>
<dbReference type="OrthoDB" id="6251307at2759"/>
<dbReference type="CDD" id="cd00070">
    <property type="entry name" value="GLECT"/>
    <property type="match status" value="1"/>
</dbReference>
<proteinExistence type="predicted"/>
<comment type="caution">
    <text evidence="4">The sequence shown here is derived from an EMBL/GenBank/DDBJ whole genome shotgun (WGS) entry which is preliminary data.</text>
</comment>
<dbReference type="AlphaFoldDB" id="A0A016VJW0"/>
<dbReference type="InterPro" id="IPR013320">
    <property type="entry name" value="ConA-like_dom_sf"/>
</dbReference>
<dbReference type="PANTHER" id="PTHR11346:SF173">
    <property type="entry name" value="GALECTIN"/>
    <property type="match status" value="1"/>
</dbReference>